<dbReference type="EMBL" id="JBHRSQ010000008">
    <property type="protein sequence ID" value="MFC2991525.1"/>
    <property type="molecule type" value="Genomic_DNA"/>
</dbReference>
<organism evidence="2 3">
    <name type="scientific">Halomonas tibetensis</name>
    <dbReference type="NCBI Taxonomy" id="2259590"/>
    <lineage>
        <taxon>Bacteria</taxon>
        <taxon>Pseudomonadati</taxon>
        <taxon>Pseudomonadota</taxon>
        <taxon>Gammaproteobacteria</taxon>
        <taxon>Oceanospirillales</taxon>
        <taxon>Halomonadaceae</taxon>
        <taxon>Halomonas</taxon>
    </lineage>
</organism>
<reference evidence="3" key="1">
    <citation type="journal article" date="2019" name="Int. J. Syst. Evol. Microbiol.">
        <title>The Global Catalogue of Microorganisms (GCM) 10K type strain sequencing project: providing services to taxonomists for standard genome sequencing and annotation.</title>
        <authorList>
            <consortium name="The Broad Institute Genomics Platform"/>
            <consortium name="The Broad Institute Genome Sequencing Center for Infectious Disease"/>
            <person name="Wu L."/>
            <person name="Ma J."/>
        </authorList>
    </citation>
    <scope>NUCLEOTIDE SEQUENCE [LARGE SCALE GENOMIC DNA]</scope>
    <source>
        <strain evidence="3">KCTC 52660</strain>
    </source>
</reference>
<feature type="transmembrane region" description="Helical" evidence="1">
    <location>
        <begin position="60"/>
        <end position="79"/>
    </location>
</feature>
<protein>
    <submittedName>
        <fullName evidence="2">Uncharacterized protein</fullName>
    </submittedName>
</protein>
<dbReference type="Proteomes" id="UP001595386">
    <property type="component" value="Unassembled WGS sequence"/>
</dbReference>
<feature type="transmembrane region" description="Helical" evidence="1">
    <location>
        <begin position="99"/>
        <end position="117"/>
    </location>
</feature>
<accession>A0ABV7B5I9</accession>
<evidence type="ECO:0000313" key="3">
    <source>
        <dbReference type="Proteomes" id="UP001595386"/>
    </source>
</evidence>
<proteinExistence type="predicted"/>
<keyword evidence="1" id="KW-1133">Transmembrane helix</keyword>
<dbReference type="RefSeq" id="WP_379755993.1">
    <property type="nucleotide sequence ID" value="NZ_JBHRSQ010000008.1"/>
</dbReference>
<sequence>MQSKYKVGLLRLNLLLAALLPALMAPASGNLTEALLLWMAAGWLAVSAALVEFSHRRPALVPWQLLPSLLLTALLFTAPERFPLWLWAWAALVMLPQPGWMSGLNLLLAALSWYWLARAMPPEQAAFAGTVLAALLLLGFSRSRDLAPLRGVARRRAHLVPGLRLWPRAQLSRDLSRERSRVHRDGVHGELLLLRTGRHRFWPQAQRLCTFTRSFEHCYRLDGRTLAALLLSPDAEQAEGRRTELLAQMGPVRRLRTTPLDQVVSLAEECRALEHQPGAASVQQGVEHV</sequence>
<name>A0ABV7B5I9_9GAMM</name>
<feature type="transmembrane region" description="Helical" evidence="1">
    <location>
        <begin position="34"/>
        <end position="53"/>
    </location>
</feature>
<keyword evidence="1" id="KW-0472">Membrane</keyword>
<gene>
    <name evidence="2" type="ORF">ACFODV_05730</name>
</gene>
<comment type="caution">
    <text evidence="2">The sequence shown here is derived from an EMBL/GenBank/DDBJ whole genome shotgun (WGS) entry which is preliminary data.</text>
</comment>
<evidence type="ECO:0000256" key="1">
    <source>
        <dbReference type="SAM" id="Phobius"/>
    </source>
</evidence>
<feature type="transmembrane region" description="Helical" evidence="1">
    <location>
        <begin position="124"/>
        <end position="141"/>
    </location>
</feature>
<keyword evidence="3" id="KW-1185">Reference proteome</keyword>
<keyword evidence="1" id="KW-0812">Transmembrane</keyword>
<evidence type="ECO:0000313" key="2">
    <source>
        <dbReference type="EMBL" id="MFC2991525.1"/>
    </source>
</evidence>